<feature type="region of interest" description="Disordered" evidence="1">
    <location>
        <begin position="1"/>
        <end position="20"/>
    </location>
</feature>
<name>A0A1G1Y675_9BACT</name>
<protein>
    <submittedName>
        <fullName evidence="2">Uncharacterized protein</fullName>
    </submittedName>
</protein>
<accession>A0A1G1Y675</accession>
<dbReference type="EMBL" id="MHIF01000048">
    <property type="protein sequence ID" value="OGY47057.1"/>
    <property type="molecule type" value="Genomic_DNA"/>
</dbReference>
<gene>
    <name evidence="2" type="ORF">A2663_03925</name>
</gene>
<evidence type="ECO:0000256" key="1">
    <source>
        <dbReference type="SAM" id="MobiDB-lite"/>
    </source>
</evidence>
<reference evidence="2 3" key="1">
    <citation type="journal article" date="2016" name="Nat. Commun.">
        <title>Thousands of microbial genomes shed light on interconnected biogeochemical processes in an aquifer system.</title>
        <authorList>
            <person name="Anantharaman K."/>
            <person name="Brown C.T."/>
            <person name="Hug L.A."/>
            <person name="Sharon I."/>
            <person name="Castelle C.J."/>
            <person name="Probst A.J."/>
            <person name="Thomas B.C."/>
            <person name="Singh A."/>
            <person name="Wilkins M.J."/>
            <person name="Karaoz U."/>
            <person name="Brodie E.L."/>
            <person name="Williams K.H."/>
            <person name="Hubbard S.S."/>
            <person name="Banfield J.F."/>
        </authorList>
    </citation>
    <scope>NUCLEOTIDE SEQUENCE [LARGE SCALE GENOMIC DNA]</scope>
</reference>
<organism evidence="2 3">
    <name type="scientific">Candidatus Buchananbacteria bacterium RIFCSPHIGHO2_01_FULL_46_12</name>
    <dbReference type="NCBI Taxonomy" id="1797536"/>
    <lineage>
        <taxon>Bacteria</taxon>
        <taxon>Candidatus Buchananiibacteriota</taxon>
    </lineage>
</organism>
<evidence type="ECO:0000313" key="3">
    <source>
        <dbReference type="Proteomes" id="UP000178432"/>
    </source>
</evidence>
<sequence>MPGHPEQSLAQEEKIEADWSPKFLEPDQMLELLEAGELSLESGFRGEKNPEPGQRFEIFSGPGRYAVEITEAAPVKKIDRWNIRIKLIKREEE</sequence>
<evidence type="ECO:0000313" key="2">
    <source>
        <dbReference type="EMBL" id="OGY47057.1"/>
    </source>
</evidence>
<comment type="caution">
    <text evidence="2">The sequence shown here is derived from an EMBL/GenBank/DDBJ whole genome shotgun (WGS) entry which is preliminary data.</text>
</comment>
<dbReference type="AlphaFoldDB" id="A0A1G1Y675"/>
<proteinExistence type="predicted"/>
<dbReference type="Proteomes" id="UP000178432">
    <property type="component" value="Unassembled WGS sequence"/>
</dbReference>